<dbReference type="KEGG" id="pavi:110747590"/>
<evidence type="ECO:0000256" key="1">
    <source>
        <dbReference type="ARBA" id="ARBA00010838"/>
    </source>
</evidence>
<keyword evidence="3" id="KW-0326">Glycosidase</keyword>
<dbReference type="Pfam" id="PF00232">
    <property type="entry name" value="Glyco_hydro_1"/>
    <property type="match status" value="2"/>
</dbReference>
<protein>
    <submittedName>
        <fullName evidence="6">Beta-glucosidase 13-like</fullName>
    </submittedName>
</protein>
<dbReference type="InterPro" id="IPR017853">
    <property type="entry name" value="GH"/>
</dbReference>
<accession>A0A6P5REU6</accession>
<evidence type="ECO:0000256" key="2">
    <source>
        <dbReference type="ARBA" id="ARBA00022801"/>
    </source>
</evidence>
<dbReference type="PANTHER" id="PTHR10353:SF137">
    <property type="entry name" value="MYROSINASE 3-RELATED"/>
    <property type="match status" value="1"/>
</dbReference>
<keyword evidence="2" id="KW-0378">Hydrolase</keyword>
<dbReference type="InterPro" id="IPR001360">
    <property type="entry name" value="Glyco_hydro_1"/>
</dbReference>
<keyword evidence="5" id="KW-1185">Reference proteome</keyword>
<dbReference type="AlphaFoldDB" id="A0A6P5REU6"/>
<proteinExistence type="inferred from homology"/>
<feature type="non-terminal residue" evidence="6">
    <location>
        <position position="1"/>
    </location>
</feature>
<comment type="similarity">
    <text evidence="1 4">Belongs to the glycosyl hydrolase 1 family.</text>
</comment>
<dbReference type="SUPFAM" id="SSF51445">
    <property type="entry name" value="(Trans)glycosidases"/>
    <property type="match status" value="1"/>
</dbReference>
<evidence type="ECO:0000313" key="5">
    <source>
        <dbReference type="Proteomes" id="UP000515124"/>
    </source>
</evidence>
<organism evidence="5 6">
    <name type="scientific">Prunus avium</name>
    <name type="common">Cherry</name>
    <name type="synonym">Cerasus avium</name>
    <dbReference type="NCBI Taxonomy" id="42229"/>
    <lineage>
        <taxon>Eukaryota</taxon>
        <taxon>Viridiplantae</taxon>
        <taxon>Streptophyta</taxon>
        <taxon>Embryophyta</taxon>
        <taxon>Tracheophyta</taxon>
        <taxon>Spermatophyta</taxon>
        <taxon>Magnoliopsida</taxon>
        <taxon>eudicotyledons</taxon>
        <taxon>Gunneridae</taxon>
        <taxon>Pentapetalae</taxon>
        <taxon>rosids</taxon>
        <taxon>fabids</taxon>
        <taxon>Rosales</taxon>
        <taxon>Rosaceae</taxon>
        <taxon>Amygdaloideae</taxon>
        <taxon>Amygdaleae</taxon>
        <taxon>Prunus</taxon>
    </lineage>
</organism>
<dbReference type="GO" id="GO:0005975">
    <property type="term" value="P:carbohydrate metabolic process"/>
    <property type="evidence" value="ECO:0007669"/>
    <property type="project" value="InterPro"/>
</dbReference>
<dbReference type="PANTHER" id="PTHR10353">
    <property type="entry name" value="GLYCOSYL HYDROLASE"/>
    <property type="match status" value="1"/>
</dbReference>
<dbReference type="RefSeq" id="XP_021803430.1">
    <property type="nucleotide sequence ID" value="XM_021947738.1"/>
</dbReference>
<dbReference type="Proteomes" id="UP000515124">
    <property type="component" value="Unplaced"/>
</dbReference>
<dbReference type="GO" id="GO:0008422">
    <property type="term" value="F:beta-glucosidase activity"/>
    <property type="evidence" value="ECO:0007669"/>
    <property type="project" value="TreeGrafter"/>
</dbReference>
<evidence type="ECO:0000256" key="3">
    <source>
        <dbReference type="ARBA" id="ARBA00023295"/>
    </source>
</evidence>
<gene>
    <name evidence="6" type="primary">LOC110747590</name>
</gene>
<name>A0A6P5REU6_PRUAV</name>
<evidence type="ECO:0000256" key="4">
    <source>
        <dbReference type="RuleBase" id="RU003690"/>
    </source>
</evidence>
<dbReference type="PRINTS" id="PR00131">
    <property type="entry name" value="GLHYDRLASE1"/>
</dbReference>
<evidence type="ECO:0000313" key="6">
    <source>
        <dbReference type="RefSeq" id="XP_021803430.1"/>
    </source>
</evidence>
<dbReference type="GeneID" id="110747590"/>
<sequence>NYFRDFADLCFREFGDKVKHWITMNKPWSYSNNGFVVGTFMDPVINGRYPHTMRHIVRHRLPEFTKAQSEMLKGSYDFIVVNYYATYYVTENGNFGYDDIDDPKLPLEEALIDNQRVDYYHRHLDYLNIAIKDGVNVKGYFAWSLFDNFKWDLGYTVKFGINYVDYKDGLKRYPKLSAC</sequence>
<reference evidence="6" key="1">
    <citation type="submission" date="2025-08" db="UniProtKB">
        <authorList>
            <consortium name="RefSeq"/>
        </authorList>
    </citation>
    <scope>IDENTIFICATION</scope>
</reference>
<dbReference type="Gene3D" id="3.20.20.80">
    <property type="entry name" value="Glycosidases"/>
    <property type="match status" value="3"/>
</dbReference>